<keyword evidence="1" id="KW-0175">Coiled coil</keyword>
<accession>A0AAD1QXX9</accession>
<evidence type="ECO:0000256" key="1">
    <source>
        <dbReference type="ARBA" id="ARBA00023054"/>
    </source>
</evidence>
<proteinExistence type="predicted"/>
<dbReference type="Proteomes" id="UP001295444">
    <property type="component" value="Chromosome 01"/>
</dbReference>
<gene>
    <name evidence="3" type="ORF">PECUL_23A036172</name>
</gene>
<organism evidence="3 4">
    <name type="scientific">Pelobates cultripes</name>
    <name type="common">Western spadefoot toad</name>
    <dbReference type="NCBI Taxonomy" id="61616"/>
    <lineage>
        <taxon>Eukaryota</taxon>
        <taxon>Metazoa</taxon>
        <taxon>Chordata</taxon>
        <taxon>Craniata</taxon>
        <taxon>Vertebrata</taxon>
        <taxon>Euteleostomi</taxon>
        <taxon>Amphibia</taxon>
        <taxon>Batrachia</taxon>
        <taxon>Anura</taxon>
        <taxon>Pelobatoidea</taxon>
        <taxon>Pelobatidae</taxon>
        <taxon>Pelobates</taxon>
    </lineage>
</organism>
<feature type="domain" description="COS" evidence="2">
    <location>
        <begin position="14"/>
        <end position="72"/>
    </location>
</feature>
<protein>
    <recommendedName>
        <fullName evidence="2">COS domain-containing protein</fullName>
    </recommendedName>
</protein>
<dbReference type="InterPro" id="IPR017903">
    <property type="entry name" value="COS_domain"/>
</dbReference>
<evidence type="ECO:0000313" key="3">
    <source>
        <dbReference type="EMBL" id="CAH2219373.1"/>
    </source>
</evidence>
<sequence length="214" mass="24605">MLLTLEEQYSKEALQEENPITFLQSVNDLVKEIDNEVARLYQPVSSLKYDPIKNLQINFEHIASGLRALFPQPNVLMKLKDDLKRQPYIAEDEETSFIPSVASKFSINLTSNDNNINSKNEFVKTADEDDQMRPKSTPPMLRRPMNKEDKITYTENDMMDSSSFKDILPWSPPSPVSLYQSLAYPNVVKVLSSVYFYEIINKGLGMSQLCYMTE</sequence>
<dbReference type="AlphaFoldDB" id="A0AAD1QXX9"/>
<dbReference type="EMBL" id="OW240912">
    <property type="protein sequence ID" value="CAH2219373.1"/>
    <property type="molecule type" value="Genomic_DNA"/>
</dbReference>
<dbReference type="PROSITE" id="PS51262">
    <property type="entry name" value="COS"/>
    <property type="match status" value="1"/>
</dbReference>
<keyword evidence="4" id="KW-1185">Reference proteome</keyword>
<reference evidence="3" key="1">
    <citation type="submission" date="2022-03" db="EMBL/GenBank/DDBJ databases">
        <authorList>
            <person name="Alioto T."/>
            <person name="Alioto T."/>
            <person name="Gomez Garrido J."/>
        </authorList>
    </citation>
    <scope>NUCLEOTIDE SEQUENCE</scope>
</reference>
<evidence type="ECO:0000313" key="4">
    <source>
        <dbReference type="Proteomes" id="UP001295444"/>
    </source>
</evidence>
<name>A0AAD1QXX9_PELCU</name>
<evidence type="ECO:0000259" key="2">
    <source>
        <dbReference type="PROSITE" id="PS51262"/>
    </source>
</evidence>